<protein>
    <submittedName>
        <fullName evidence="11">ABC-type cobalamin/Fe3+-siderophores transport system, ATPase component</fullName>
    </submittedName>
</protein>
<keyword evidence="12" id="KW-1185">Reference proteome</keyword>
<reference evidence="12" key="1">
    <citation type="submission" date="2016-10" db="EMBL/GenBank/DDBJ databases">
        <authorList>
            <person name="Varghese N."/>
        </authorList>
    </citation>
    <scope>NUCLEOTIDE SEQUENCE [LARGE SCALE GENOMIC DNA]</scope>
    <source>
        <strain evidence="12">ACV-9</strain>
    </source>
</reference>
<dbReference type="AlphaFoldDB" id="A0A1H7GEF1"/>
<evidence type="ECO:0000256" key="3">
    <source>
        <dbReference type="ARBA" id="ARBA00022475"/>
    </source>
</evidence>
<evidence type="ECO:0000256" key="6">
    <source>
        <dbReference type="ARBA" id="ARBA00022840"/>
    </source>
</evidence>
<keyword evidence="2" id="KW-0813">Transport</keyword>
<dbReference type="Gene3D" id="3.40.50.300">
    <property type="entry name" value="P-loop containing nucleotide triphosphate hydrolases"/>
    <property type="match status" value="1"/>
</dbReference>
<gene>
    <name evidence="11" type="ORF">SAMN02910377_00736</name>
</gene>
<keyword evidence="6" id="KW-0067">ATP-binding</keyword>
<dbReference type="EMBL" id="FNZX01000004">
    <property type="protein sequence ID" value="SEK36414.1"/>
    <property type="molecule type" value="Genomic_DNA"/>
</dbReference>
<dbReference type="GO" id="GO:0005524">
    <property type="term" value="F:ATP binding"/>
    <property type="evidence" value="ECO:0007669"/>
    <property type="project" value="UniProtKB-KW"/>
</dbReference>
<dbReference type="GO" id="GO:0006826">
    <property type="term" value="P:iron ion transport"/>
    <property type="evidence" value="ECO:0007669"/>
    <property type="project" value="UniProtKB-KW"/>
</dbReference>
<evidence type="ECO:0000256" key="1">
    <source>
        <dbReference type="ARBA" id="ARBA00004202"/>
    </source>
</evidence>
<keyword evidence="3" id="KW-1003">Cell membrane</keyword>
<dbReference type="RefSeq" id="WP_074789297.1">
    <property type="nucleotide sequence ID" value="NZ_FNZX01000004.1"/>
</dbReference>
<dbReference type="InterPro" id="IPR051535">
    <property type="entry name" value="Siderophore_ABC-ATPase"/>
</dbReference>
<evidence type="ECO:0000259" key="10">
    <source>
        <dbReference type="PROSITE" id="PS50893"/>
    </source>
</evidence>
<sequence length="267" mass="29365">MDKKLSTIALDVGYKKGQPVVKQVSFDVKAGEIIAVVGANGAGKSTILKTITRQLNKLDGNIRICDMDDSAINEEAMAKKVSMVTTERIHPELMTCYDVVATGRYPYTGRLGILSDDDREAIAYAIDLVGAGTIVNEDFSKVSDGQRQRVMLARAICQDTDIMILDEPTSFLDIQFKLDILTIIRKLAHEQNKAVVMSIHELEFVPAIADAVIGIYDNSVYKIGSPREILTGENLEVMYGMAAGEGKIMADGLWQYAQALERLICQK</sequence>
<dbReference type="InterPro" id="IPR003439">
    <property type="entry name" value="ABC_transporter-like_ATP-bd"/>
</dbReference>
<keyword evidence="5" id="KW-0547">Nucleotide-binding</keyword>
<dbReference type="InterPro" id="IPR027417">
    <property type="entry name" value="P-loop_NTPase"/>
</dbReference>
<evidence type="ECO:0000256" key="8">
    <source>
        <dbReference type="ARBA" id="ARBA00023065"/>
    </source>
</evidence>
<evidence type="ECO:0000313" key="11">
    <source>
        <dbReference type="EMBL" id="SEK36414.1"/>
    </source>
</evidence>
<keyword evidence="8" id="KW-0406">Ion transport</keyword>
<comment type="subcellular location">
    <subcellularLocation>
        <location evidence="1">Cell membrane</location>
        <topology evidence="1">Peripheral membrane protein</topology>
    </subcellularLocation>
</comment>
<name>A0A1H7GEF1_9FIRM</name>
<dbReference type="CDD" id="cd03214">
    <property type="entry name" value="ABC_Iron-Siderophores_B12_Hemin"/>
    <property type="match status" value="1"/>
</dbReference>
<evidence type="ECO:0000256" key="5">
    <source>
        <dbReference type="ARBA" id="ARBA00022741"/>
    </source>
</evidence>
<dbReference type="Proteomes" id="UP000182321">
    <property type="component" value="Unassembled WGS sequence"/>
</dbReference>
<evidence type="ECO:0000256" key="7">
    <source>
        <dbReference type="ARBA" id="ARBA00023004"/>
    </source>
</evidence>
<feature type="domain" description="ABC transporter" evidence="10">
    <location>
        <begin position="3"/>
        <end position="242"/>
    </location>
</feature>
<proteinExistence type="predicted"/>
<keyword evidence="9" id="KW-0472">Membrane</keyword>
<dbReference type="PANTHER" id="PTHR42771">
    <property type="entry name" value="IRON(3+)-HYDROXAMATE IMPORT ATP-BINDING PROTEIN FHUC"/>
    <property type="match status" value="1"/>
</dbReference>
<dbReference type="GO" id="GO:0005886">
    <property type="term" value="C:plasma membrane"/>
    <property type="evidence" value="ECO:0007669"/>
    <property type="project" value="UniProtKB-SubCell"/>
</dbReference>
<dbReference type="SUPFAM" id="SSF52540">
    <property type="entry name" value="P-loop containing nucleoside triphosphate hydrolases"/>
    <property type="match status" value="1"/>
</dbReference>
<dbReference type="GO" id="GO:0016887">
    <property type="term" value="F:ATP hydrolysis activity"/>
    <property type="evidence" value="ECO:0007669"/>
    <property type="project" value="InterPro"/>
</dbReference>
<dbReference type="InterPro" id="IPR003593">
    <property type="entry name" value="AAA+_ATPase"/>
</dbReference>
<evidence type="ECO:0000256" key="9">
    <source>
        <dbReference type="ARBA" id="ARBA00023136"/>
    </source>
</evidence>
<organism evidence="11 12">
    <name type="scientific">Pseudobutyrivibrio ruminis</name>
    <dbReference type="NCBI Taxonomy" id="46206"/>
    <lineage>
        <taxon>Bacteria</taxon>
        <taxon>Bacillati</taxon>
        <taxon>Bacillota</taxon>
        <taxon>Clostridia</taxon>
        <taxon>Lachnospirales</taxon>
        <taxon>Lachnospiraceae</taxon>
        <taxon>Pseudobutyrivibrio</taxon>
    </lineage>
</organism>
<evidence type="ECO:0000313" key="12">
    <source>
        <dbReference type="Proteomes" id="UP000182321"/>
    </source>
</evidence>
<dbReference type="Pfam" id="PF00005">
    <property type="entry name" value="ABC_tran"/>
    <property type="match status" value="1"/>
</dbReference>
<dbReference type="PROSITE" id="PS50893">
    <property type="entry name" value="ABC_TRANSPORTER_2"/>
    <property type="match status" value="1"/>
</dbReference>
<accession>A0A1H7GEF1</accession>
<dbReference type="PANTHER" id="PTHR42771:SF2">
    <property type="entry name" value="IRON(3+)-HYDROXAMATE IMPORT ATP-BINDING PROTEIN FHUC"/>
    <property type="match status" value="1"/>
</dbReference>
<keyword evidence="4" id="KW-0410">Iron transport</keyword>
<evidence type="ECO:0000256" key="4">
    <source>
        <dbReference type="ARBA" id="ARBA00022496"/>
    </source>
</evidence>
<dbReference type="SMART" id="SM00382">
    <property type="entry name" value="AAA"/>
    <property type="match status" value="1"/>
</dbReference>
<keyword evidence="7" id="KW-0408">Iron</keyword>
<evidence type="ECO:0000256" key="2">
    <source>
        <dbReference type="ARBA" id="ARBA00022448"/>
    </source>
</evidence>